<reference evidence="2" key="1">
    <citation type="journal article" date="2015" name="Chem. Biol.">
        <title>Structure, bioactivity, and resistance mechanism of streptomonomicin, an unusual lasso Peptide from an understudied halophilic actinomycete.</title>
        <authorList>
            <person name="Metelev M."/>
            <person name="Tietz J.I."/>
            <person name="Melby J.O."/>
            <person name="Blair P.M."/>
            <person name="Zhu L."/>
            <person name="Livnat I."/>
            <person name="Severinov K."/>
            <person name="Mitchell D.A."/>
        </authorList>
    </citation>
    <scope>NUCLEOTIDE SEQUENCE [LARGE SCALE GENOMIC DNA]</scope>
    <source>
        <strain evidence="2">YIM 90003</strain>
    </source>
</reference>
<evidence type="ECO:0000313" key="2">
    <source>
        <dbReference type="Proteomes" id="UP000031675"/>
    </source>
</evidence>
<comment type="caution">
    <text evidence="1">The sequence shown here is derived from an EMBL/GenBank/DDBJ whole genome shotgun (WGS) entry which is preliminary data.</text>
</comment>
<protein>
    <recommendedName>
        <fullName evidence="3">Winged helix DNA-binding domain-containing protein</fullName>
    </recommendedName>
</protein>
<dbReference type="OrthoDB" id="9148135at2"/>
<dbReference type="PANTHER" id="PTHR38479">
    <property type="entry name" value="LMO0824 PROTEIN"/>
    <property type="match status" value="1"/>
</dbReference>
<dbReference type="STRING" id="183763.LP52_02605"/>
<dbReference type="AlphaFoldDB" id="A0A0C2GA25"/>
<sequence length="381" mass="42302">MSDAAILDRRSLNRATLERQLLLRRAALPPERALEHLVGLQAQTTHTWYLGLWARLADYRPEPTSELLGSGAIVRMAVMRSTIHLMTADDAARIRPLVQGVQDRMYRSAFGRQVQGLAPGEVAKAGRAALAEEPLTFSELGRRLAEHGRSAGWGDRDPQALAQWVRTLLPLAQLPPRGQWGRSAQAKHSPVEVWLDRPLPEPFTLEQLVLRYLAAFGPASVLDAQRWCGLTRLGEVFEGLRPRLRAFRGEDGRELFDLPDAPRPAPETPAPPRLLYEFDNLRWSYASLDRIVTADLREHGFGGKNGVDPGLVLLDGFAAGGWRISTQRRSAVLRLWPFRRLRGGEEAGLRTEAEALLAFFAPAAVERTVEIGPPTGSAHVR</sequence>
<dbReference type="EMBL" id="JROO01000005">
    <property type="protein sequence ID" value="KII00224.1"/>
    <property type="molecule type" value="Genomic_DNA"/>
</dbReference>
<dbReference type="Pfam" id="PF06224">
    <property type="entry name" value="AlkZ-like"/>
    <property type="match status" value="1"/>
</dbReference>
<evidence type="ECO:0008006" key="3">
    <source>
        <dbReference type="Google" id="ProtNLM"/>
    </source>
</evidence>
<dbReference type="InterPro" id="IPR009351">
    <property type="entry name" value="AlkZ-like"/>
</dbReference>
<gene>
    <name evidence="1" type="ORF">LP52_02605</name>
</gene>
<keyword evidence="2" id="KW-1185">Reference proteome</keyword>
<evidence type="ECO:0000313" key="1">
    <source>
        <dbReference type="EMBL" id="KII00224.1"/>
    </source>
</evidence>
<organism evidence="1 2">
    <name type="scientific">Streptomonospora alba</name>
    <dbReference type="NCBI Taxonomy" id="183763"/>
    <lineage>
        <taxon>Bacteria</taxon>
        <taxon>Bacillati</taxon>
        <taxon>Actinomycetota</taxon>
        <taxon>Actinomycetes</taxon>
        <taxon>Streptosporangiales</taxon>
        <taxon>Nocardiopsidaceae</taxon>
        <taxon>Streptomonospora</taxon>
    </lineage>
</organism>
<proteinExistence type="predicted"/>
<dbReference type="PANTHER" id="PTHR38479:SF2">
    <property type="entry name" value="WINGED HELIX DNA-BINDING DOMAIN-CONTAINING PROTEIN"/>
    <property type="match status" value="1"/>
</dbReference>
<accession>A0A0C2GA25</accession>
<name>A0A0C2GA25_9ACTN</name>
<dbReference type="Proteomes" id="UP000031675">
    <property type="component" value="Unassembled WGS sequence"/>
</dbReference>
<dbReference type="RefSeq" id="WP_040270428.1">
    <property type="nucleotide sequence ID" value="NZ_JROO01000005.1"/>
</dbReference>